<evidence type="ECO:0000256" key="4">
    <source>
        <dbReference type="ARBA" id="ARBA00019465"/>
    </source>
</evidence>
<dbReference type="Gene3D" id="1.10.1040.10">
    <property type="entry name" value="N-(1-d-carboxylethyl)-l-norvaline Dehydrogenase, domain 2"/>
    <property type="match status" value="1"/>
</dbReference>
<evidence type="ECO:0000259" key="10">
    <source>
        <dbReference type="Pfam" id="PF02558"/>
    </source>
</evidence>
<accession>A0ABZ2JWM5</accession>
<dbReference type="InterPro" id="IPR008927">
    <property type="entry name" value="6-PGluconate_DH-like_C_sf"/>
</dbReference>
<dbReference type="InterPro" id="IPR013752">
    <property type="entry name" value="KPA_reductase"/>
</dbReference>
<dbReference type="PANTHER" id="PTHR21708">
    <property type="entry name" value="PROBABLE 2-DEHYDROPANTOATE 2-REDUCTASE"/>
    <property type="match status" value="1"/>
</dbReference>
<evidence type="ECO:0000256" key="1">
    <source>
        <dbReference type="ARBA" id="ARBA00004994"/>
    </source>
</evidence>
<dbReference type="NCBIfam" id="TIGR00745">
    <property type="entry name" value="apbA_panE"/>
    <property type="match status" value="1"/>
</dbReference>
<feature type="domain" description="Ketopantoate reductase N-terminal" evidence="10">
    <location>
        <begin position="5"/>
        <end position="144"/>
    </location>
</feature>
<name>A0ABZ2JWM5_9BACT</name>
<evidence type="ECO:0000256" key="8">
    <source>
        <dbReference type="ARBA" id="ARBA00048793"/>
    </source>
</evidence>
<evidence type="ECO:0000256" key="7">
    <source>
        <dbReference type="ARBA" id="ARBA00032024"/>
    </source>
</evidence>
<dbReference type="NCBIfam" id="NF005091">
    <property type="entry name" value="PRK06522.2-2"/>
    <property type="match status" value="1"/>
</dbReference>
<evidence type="ECO:0000256" key="9">
    <source>
        <dbReference type="RuleBase" id="RU362068"/>
    </source>
</evidence>
<evidence type="ECO:0000256" key="6">
    <source>
        <dbReference type="ARBA" id="ARBA00023002"/>
    </source>
</evidence>
<dbReference type="EMBL" id="CP089982">
    <property type="protein sequence ID" value="WXA90169.1"/>
    <property type="molecule type" value="Genomic_DNA"/>
</dbReference>
<dbReference type="Pfam" id="PF02558">
    <property type="entry name" value="ApbA"/>
    <property type="match status" value="1"/>
</dbReference>
<dbReference type="InterPro" id="IPR013328">
    <property type="entry name" value="6PGD_dom2"/>
</dbReference>
<comment type="catalytic activity">
    <reaction evidence="8 9">
        <text>(R)-pantoate + NADP(+) = 2-dehydropantoate + NADPH + H(+)</text>
        <dbReference type="Rhea" id="RHEA:16233"/>
        <dbReference type="ChEBI" id="CHEBI:11561"/>
        <dbReference type="ChEBI" id="CHEBI:15378"/>
        <dbReference type="ChEBI" id="CHEBI:15980"/>
        <dbReference type="ChEBI" id="CHEBI:57783"/>
        <dbReference type="ChEBI" id="CHEBI:58349"/>
        <dbReference type="EC" id="1.1.1.169"/>
    </reaction>
</comment>
<keyword evidence="9" id="KW-0566">Pantothenate biosynthesis</keyword>
<protein>
    <recommendedName>
        <fullName evidence="4 9">2-dehydropantoate 2-reductase</fullName>
        <ecNumber evidence="3 9">1.1.1.169</ecNumber>
    </recommendedName>
    <alternativeName>
        <fullName evidence="7 9">Ketopantoate reductase</fullName>
    </alternativeName>
</protein>
<gene>
    <name evidence="12" type="ORF">LZC95_27370</name>
</gene>
<keyword evidence="6 9" id="KW-0560">Oxidoreductase</keyword>
<keyword evidence="5 9" id="KW-0521">NADP</keyword>
<dbReference type="Proteomes" id="UP001379533">
    <property type="component" value="Chromosome"/>
</dbReference>
<sequence>MTSRIVVIGPGAIGLCVGAALMAGGHEVTFLSRQPFASLSVARKGDPVQVVPARVVTTPDRPGECDWVFLCVKAHQVPSTAEALRAAVGPRTRLAILQNGVEHLENVAPFVPANTDCVPVMIDLPATRHQIGVAEWTRHARASVPKGPSGEAFCALLEGSFIAASVSDDWRSQAWRKLCINAPAGAILALTGQPMGVFHRPGVAEIARAILAECIAVGRAEGAQLEDAILASQMQDFMTADPNAGNSMYEDWRAGRETEWNARNGVIVRKGLAHGVPTPVSAILVPLLAAQNTRSTV</sequence>
<dbReference type="Pfam" id="PF08546">
    <property type="entry name" value="ApbA_C"/>
    <property type="match status" value="1"/>
</dbReference>
<proteinExistence type="inferred from homology"/>
<feature type="domain" description="Ketopantoate reductase C-terminal" evidence="11">
    <location>
        <begin position="169"/>
        <end position="290"/>
    </location>
</feature>
<dbReference type="EC" id="1.1.1.169" evidence="3 9"/>
<dbReference type="SUPFAM" id="SSF48179">
    <property type="entry name" value="6-phosphogluconate dehydrogenase C-terminal domain-like"/>
    <property type="match status" value="1"/>
</dbReference>
<dbReference type="Gene3D" id="3.40.50.720">
    <property type="entry name" value="NAD(P)-binding Rossmann-like Domain"/>
    <property type="match status" value="1"/>
</dbReference>
<keyword evidence="13" id="KW-1185">Reference proteome</keyword>
<dbReference type="InterPro" id="IPR036291">
    <property type="entry name" value="NAD(P)-bd_dom_sf"/>
</dbReference>
<dbReference type="GO" id="GO:0008677">
    <property type="term" value="F:2-dehydropantoate 2-reductase activity"/>
    <property type="evidence" value="ECO:0007669"/>
    <property type="project" value="UniProtKB-EC"/>
</dbReference>
<dbReference type="InterPro" id="IPR051402">
    <property type="entry name" value="KPR-Related"/>
</dbReference>
<evidence type="ECO:0000256" key="2">
    <source>
        <dbReference type="ARBA" id="ARBA00007870"/>
    </source>
</evidence>
<evidence type="ECO:0000313" key="12">
    <source>
        <dbReference type="EMBL" id="WXA90169.1"/>
    </source>
</evidence>
<evidence type="ECO:0000313" key="13">
    <source>
        <dbReference type="Proteomes" id="UP001379533"/>
    </source>
</evidence>
<comment type="similarity">
    <text evidence="2 9">Belongs to the ketopantoate reductase family.</text>
</comment>
<evidence type="ECO:0000259" key="11">
    <source>
        <dbReference type="Pfam" id="PF08546"/>
    </source>
</evidence>
<dbReference type="PANTHER" id="PTHR21708:SF26">
    <property type="entry name" value="2-DEHYDROPANTOATE 2-REDUCTASE"/>
    <property type="match status" value="1"/>
</dbReference>
<organism evidence="12 13">
    <name type="scientific">Pendulispora brunnea</name>
    <dbReference type="NCBI Taxonomy" id="2905690"/>
    <lineage>
        <taxon>Bacteria</taxon>
        <taxon>Pseudomonadati</taxon>
        <taxon>Myxococcota</taxon>
        <taxon>Myxococcia</taxon>
        <taxon>Myxococcales</taxon>
        <taxon>Sorangiineae</taxon>
        <taxon>Pendulisporaceae</taxon>
        <taxon>Pendulispora</taxon>
    </lineage>
</organism>
<evidence type="ECO:0000256" key="5">
    <source>
        <dbReference type="ARBA" id="ARBA00022857"/>
    </source>
</evidence>
<evidence type="ECO:0000256" key="3">
    <source>
        <dbReference type="ARBA" id="ARBA00013014"/>
    </source>
</evidence>
<dbReference type="RefSeq" id="WP_394840782.1">
    <property type="nucleotide sequence ID" value="NZ_CP089982.1"/>
</dbReference>
<comment type="pathway">
    <text evidence="1 9">Cofactor biosynthesis; (R)-pantothenate biosynthesis; (R)-pantoate from 3-methyl-2-oxobutanoate: step 2/2.</text>
</comment>
<dbReference type="InterPro" id="IPR013332">
    <property type="entry name" value="KPR_N"/>
</dbReference>
<dbReference type="InterPro" id="IPR003710">
    <property type="entry name" value="ApbA"/>
</dbReference>
<reference evidence="12 13" key="1">
    <citation type="submission" date="2021-12" db="EMBL/GenBank/DDBJ databases">
        <title>Discovery of the Pendulisporaceae a myxobacterial family with distinct sporulation behavior and unique specialized metabolism.</title>
        <authorList>
            <person name="Garcia R."/>
            <person name="Popoff A."/>
            <person name="Bader C.D."/>
            <person name="Loehr J."/>
            <person name="Walesch S."/>
            <person name="Walt C."/>
            <person name="Boldt J."/>
            <person name="Bunk B."/>
            <person name="Haeckl F.J.F.P.J."/>
            <person name="Gunesch A.P."/>
            <person name="Birkelbach J."/>
            <person name="Nuebel U."/>
            <person name="Pietschmann T."/>
            <person name="Bach T."/>
            <person name="Mueller R."/>
        </authorList>
    </citation>
    <scope>NUCLEOTIDE SEQUENCE [LARGE SCALE GENOMIC DNA]</scope>
    <source>
        <strain evidence="12 13">MSr12523</strain>
    </source>
</reference>
<dbReference type="SUPFAM" id="SSF51735">
    <property type="entry name" value="NAD(P)-binding Rossmann-fold domains"/>
    <property type="match status" value="1"/>
</dbReference>
<comment type="function">
    <text evidence="9">Catalyzes the NADPH-dependent reduction of ketopantoate into pantoic acid.</text>
</comment>